<organism evidence="1 2">
    <name type="scientific">Candidatus Methanofastidiosum methylothiophilum</name>
    <dbReference type="NCBI Taxonomy" id="1705564"/>
    <lineage>
        <taxon>Archaea</taxon>
        <taxon>Methanobacteriati</taxon>
        <taxon>Methanobacteriota</taxon>
        <taxon>Stenosarchaea group</taxon>
        <taxon>Candidatus Methanofastidiosia</taxon>
        <taxon>Candidatus Methanofastidiosales</taxon>
        <taxon>Candidatus Methanofastidiosaceae</taxon>
        <taxon>Candidatus Methanofastidiosum</taxon>
    </lineage>
</organism>
<gene>
    <name evidence="1" type="ORF">AMQ22_00081</name>
</gene>
<accession>A0A150J9J8</accession>
<sequence length="342" mass="38163">MIAATKMLDAIWNNKAFKLVDVGDLDEGILNVEKLDRFVRVVAESSPILNEARYQPMKSFQKNIDRIEMNDGILEPGRDADGNKRSVSNDAEVEVKTNTLVAKELIARLRLDYDTLEDNLEQAAFENTTIDLFGAAASRDIEKTFLYMDSAITWSTSRVSKIMSIGNGWLKKAGNQIYGLESTTGADDADFNPTDSDGDYDPIAIFKALMKATPNKYLSDRTNYRFYVPADVEDMYRDILAARGTVLGDNAITGNAPVVYKNIPIVSVPAFDDTTFTTVSKIPALLSKPSNMPWGLWRQVTIENQKDIDNRQIKNVLSMRGDCTYENEEAATVAWLNKAKPT</sequence>
<proteinExistence type="predicted"/>
<evidence type="ECO:0000313" key="2">
    <source>
        <dbReference type="Proteomes" id="UP000075398"/>
    </source>
</evidence>
<evidence type="ECO:0000313" key="1">
    <source>
        <dbReference type="EMBL" id="KYC53881.1"/>
    </source>
</evidence>
<evidence type="ECO:0008006" key="3">
    <source>
        <dbReference type="Google" id="ProtNLM"/>
    </source>
</evidence>
<dbReference type="AlphaFoldDB" id="A0A150J9J8"/>
<comment type="caution">
    <text evidence="1">The sequence shown here is derived from an EMBL/GenBank/DDBJ whole genome shotgun (WGS) entry which is preliminary data.</text>
</comment>
<name>A0A150J9J8_9EURY</name>
<dbReference type="Proteomes" id="UP000075398">
    <property type="component" value="Unassembled WGS sequence"/>
</dbReference>
<dbReference type="EMBL" id="LNGC01000001">
    <property type="protein sequence ID" value="KYC53881.1"/>
    <property type="molecule type" value="Genomic_DNA"/>
</dbReference>
<protein>
    <recommendedName>
        <fullName evidence="3">Phage capsid family protein</fullName>
    </recommendedName>
</protein>
<reference evidence="1 2" key="1">
    <citation type="journal article" date="2016" name="ISME J.">
        <title>Chasing the elusive Euryarchaeota class WSA2: genomes reveal a uniquely fastidious methyl-reducing methanogen.</title>
        <authorList>
            <person name="Nobu M.K."/>
            <person name="Narihiro T."/>
            <person name="Kuroda K."/>
            <person name="Mei R."/>
            <person name="Liu W.T."/>
        </authorList>
    </citation>
    <scope>NUCLEOTIDE SEQUENCE [LARGE SCALE GENOMIC DNA]</scope>
    <source>
        <strain evidence="1">U1lsi0528_Bin055</strain>
    </source>
</reference>